<dbReference type="CDD" id="cd03251">
    <property type="entry name" value="ABCC_MsbA"/>
    <property type="match status" value="1"/>
</dbReference>
<gene>
    <name evidence="11" type="ORF">HYY65_15170</name>
</gene>
<feature type="transmembrane region" description="Helical" evidence="8">
    <location>
        <begin position="133"/>
        <end position="152"/>
    </location>
</feature>
<evidence type="ECO:0000256" key="7">
    <source>
        <dbReference type="ARBA" id="ARBA00023136"/>
    </source>
</evidence>
<evidence type="ECO:0000256" key="5">
    <source>
        <dbReference type="ARBA" id="ARBA00022840"/>
    </source>
</evidence>
<organism evidence="11 12">
    <name type="scientific">Tectimicrobiota bacterium</name>
    <dbReference type="NCBI Taxonomy" id="2528274"/>
    <lineage>
        <taxon>Bacteria</taxon>
        <taxon>Pseudomonadati</taxon>
        <taxon>Nitrospinota/Tectimicrobiota group</taxon>
        <taxon>Candidatus Tectimicrobiota</taxon>
    </lineage>
</organism>
<dbReference type="PROSITE" id="PS00211">
    <property type="entry name" value="ABC_TRANSPORTER_1"/>
    <property type="match status" value="1"/>
</dbReference>
<keyword evidence="4" id="KW-0547">Nucleotide-binding</keyword>
<dbReference type="EMBL" id="JACPSX010000294">
    <property type="protein sequence ID" value="MBI3016365.1"/>
    <property type="molecule type" value="Genomic_DNA"/>
</dbReference>
<dbReference type="PANTHER" id="PTHR43394:SF1">
    <property type="entry name" value="ATP-BINDING CASSETTE SUB-FAMILY B MEMBER 10, MITOCHONDRIAL"/>
    <property type="match status" value="1"/>
</dbReference>
<name>A0A932GSY8_UNCTE</name>
<dbReference type="InterPro" id="IPR027417">
    <property type="entry name" value="P-loop_NTPase"/>
</dbReference>
<feature type="domain" description="ABC transmembrane type-1" evidence="10">
    <location>
        <begin position="19"/>
        <end position="301"/>
    </location>
</feature>
<dbReference type="InterPro" id="IPR003593">
    <property type="entry name" value="AAA+_ATPase"/>
</dbReference>
<dbReference type="Pfam" id="PF00005">
    <property type="entry name" value="ABC_tran"/>
    <property type="match status" value="1"/>
</dbReference>
<dbReference type="SUPFAM" id="SSF90123">
    <property type="entry name" value="ABC transporter transmembrane region"/>
    <property type="match status" value="1"/>
</dbReference>
<evidence type="ECO:0000256" key="8">
    <source>
        <dbReference type="SAM" id="Phobius"/>
    </source>
</evidence>
<dbReference type="SUPFAM" id="SSF52540">
    <property type="entry name" value="P-loop containing nucleoside triphosphate hydrolases"/>
    <property type="match status" value="1"/>
</dbReference>
<comment type="caution">
    <text evidence="11">The sequence shown here is derived from an EMBL/GenBank/DDBJ whole genome shotgun (WGS) entry which is preliminary data.</text>
</comment>
<keyword evidence="2" id="KW-0813">Transport</keyword>
<dbReference type="FunFam" id="3.40.50.300:FF:000287">
    <property type="entry name" value="Multidrug ABC transporter ATP-binding protein"/>
    <property type="match status" value="1"/>
</dbReference>
<dbReference type="PANTHER" id="PTHR43394">
    <property type="entry name" value="ATP-DEPENDENT PERMEASE MDL1, MITOCHONDRIAL"/>
    <property type="match status" value="1"/>
</dbReference>
<accession>A0A932GSY8</accession>
<proteinExistence type="predicted"/>
<dbReference type="AlphaFoldDB" id="A0A932GSY8"/>
<dbReference type="GO" id="GO:0005524">
    <property type="term" value="F:ATP binding"/>
    <property type="evidence" value="ECO:0007669"/>
    <property type="project" value="UniProtKB-KW"/>
</dbReference>
<dbReference type="GO" id="GO:0016887">
    <property type="term" value="F:ATP hydrolysis activity"/>
    <property type="evidence" value="ECO:0007669"/>
    <property type="project" value="InterPro"/>
</dbReference>
<keyword evidence="3 8" id="KW-0812">Transmembrane</keyword>
<reference evidence="11" key="1">
    <citation type="submission" date="2020-07" db="EMBL/GenBank/DDBJ databases">
        <title>Huge and variable diversity of episymbiotic CPR bacteria and DPANN archaea in groundwater ecosystems.</title>
        <authorList>
            <person name="He C.Y."/>
            <person name="Keren R."/>
            <person name="Whittaker M."/>
            <person name="Farag I.F."/>
            <person name="Doudna J."/>
            <person name="Cate J.H.D."/>
            <person name="Banfield J.F."/>
        </authorList>
    </citation>
    <scope>NUCLEOTIDE SEQUENCE</scope>
    <source>
        <strain evidence="11">NC_groundwater_717_Ag_S-0.2um_59_8</strain>
    </source>
</reference>
<feature type="transmembrane region" description="Helical" evidence="8">
    <location>
        <begin position="54"/>
        <end position="75"/>
    </location>
</feature>
<feature type="transmembrane region" description="Helical" evidence="8">
    <location>
        <begin position="158"/>
        <end position="177"/>
    </location>
</feature>
<evidence type="ECO:0000313" key="11">
    <source>
        <dbReference type="EMBL" id="MBI3016365.1"/>
    </source>
</evidence>
<keyword evidence="5 11" id="KW-0067">ATP-binding</keyword>
<protein>
    <submittedName>
        <fullName evidence="11">ATP-binding cassette domain-containing protein</fullName>
    </submittedName>
</protein>
<evidence type="ECO:0000256" key="2">
    <source>
        <dbReference type="ARBA" id="ARBA00022448"/>
    </source>
</evidence>
<dbReference type="GO" id="GO:0005886">
    <property type="term" value="C:plasma membrane"/>
    <property type="evidence" value="ECO:0007669"/>
    <property type="project" value="UniProtKB-SubCell"/>
</dbReference>
<dbReference type="InterPro" id="IPR017871">
    <property type="entry name" value="ABC_transporter-like_CS"/>
</dbReference>
<evidence type="ECO:0000259" key="10">
    <source>
        <dbReference type="PROSITE" id="PS50929"/>
    </source>
</evidence>
<dbReference type="CDD" id="cd18552">
    <property type="entry name" value="ABC_6TM_MsbA_like"/>
    <property type="match status" value="1"/>
</dbReference>
<dbReference type="InterPro" id="IPR036640">
    <property type="entry name" value="ABC1_TM_sf"/>
</dbReference>
<evidence type="ECO:0000259" key="9">
    <source>
        <dbReference type="PROSITE" id="PS50893"/>
    </source>
</evidence>
<feature type="transmembrane region" description="Helical" evidence="8">
    <location>
        <begin position="268"/>
        <end position="286"/>
    </location>
</feature>
<evidence type="ECO:0000313" key="12">
    <source>
        <dbReference type="Proteomes" id="UP000741360"/>
    </source>
</evidence>
<evidence type="ECO:0000256" key="4">
    <source>
        <dbReference type="ARBA" id="ARBA00022741"/>
    </source>
</evidence>
<evidence type="ECO:0000256" key="3">
    <source>
        <dbReference type="ARBA" id="ARBA00022692"/>
    </source>
</evidence>
<feature type="domain" description="ABC transporter" evidence="9">
    <location>
        <begin position="335"/>
        <end position="570"/>
    </location>
</feature>
<dbReference type="Gene3D" id="1.20.1560.10">
    <property type="entry name" value="ABC transporter type 1, transmembrane domain"/>
    <property type="match status" value="1"/>
</dbReference>
<dbReference type="InterPro" id="IPR039421">
    <property type="entry name" value="Type_1_exporter"/>
</dbReference>
<dbReference type="Proteomes" id="UP000741360">
    <property type="component" value="Unassembled WGS sequence"/>
</dbReference>
<sequence length="594" mass="65825">MKILAKLLPYLRPYLVPLAAALLLSVVVGAVATSPVPLIQKIFDQIFAGRDRKMLTLLPLAIVGLYFVKATCSYLQDYLMYYVSGSLLVDLRTELFRHIHRLPLSHFDGDSTGALMSRVLYDVTTMQKSVTSVFRDVLINTVTLLGLLGWVFYYKWDWALISLLVFPVTAVVVSMIARHLRRLGHRGQEIMGKLTGTLQESFSGVRVVRAFGGEGLEEKKFQKDNKAFFQVIMKSVKYSELTSPLMEFLGVCGAAVIIWYGGNQVFKGTVTTGTFFAFVGGLFLLYNPARVLGKAYSQVQESIAAAERVFALMESPTEAAADGELPALPRFSRDIEFRGVSFRYSPEGKDVLRDIRLTVHKGEIVAIVGMSGAGKTTLVDLLLRFYNVTSGSLIVDGTDLRRVSIKSLRHQIGVVTQETFLFNDTVRNNIAYARPDAAFEEIVEAARAAYAHEFILGLAEGYGTVIGERGVKLSGGERQRLAIARALLKDAPILILDEATSSLDSESEKIVQVALSNLMKSRTTFVIAHRLSTIKNADRIIVLDRGTIVEQGSHQELIKRGGVYRRYHDMQFAAEEAREFLSPSTVTSPPRGEE</sequence>
<dbReference type="InterPro" id="IPR003439">
    <property type="entry name" value="ABC_transporter-like_ATP-bd"/>
</dbReference>
<keyword evidence="7 8" id="KW-0472">Membrane</keyword>
<dbReference type="PROSITE" id="PS50893">
    <property type="entry name" value="ABC_TRANSPORTER_2"/>
    <property type="match status" value="1"/>
</dbReference>
<keyword evidence="6 8" id="KW-1133">Transmembrane helix</keyword>
<feature type="transmembrane region" description="Helical" evidence="8">
    <location>
        <begin position="241"/>
        <end position="262"/>
    </location>
</feature>
<dbReference type="InterPro" id="IPR011527">
    <property type="entry name" value="ABC1_TM_dom"/>
</dbReference>
<evidence type="ECO:0000256" key="6">
    <source>
        <dbReference type="ARBA" id="ARBA00022989"/>
    </source>
</evidence>
<dbReference type="GO" id="GO:0015421">
    <property type="term" value="F:ABC-type oligopeptide transporter activity"/>
    <property type="evidence" value="ECO:0007669"/>
    <property type="project" value="TreeGrafter"/>
</dbReference>
<dbReference type="PROSITE" id="PS50929">
    <property type="entry name" value="ABC_TM1F"/>
    <property type="match status" value="1"/>
</dbReference>
<comment type="subcellular location">
    <subcellularLocation>
        <location evidence="1">Cell membrane</location>
        <topology evidence="1">Multi-pass membrane protein</topology>
    </subcellularLocation>
</comment>
<evidence type="ECO:0000256" key="1">
    <source>
        <dbReference type="ARBA" id="ARBA00004651"/>
    </source>
</evidence>
<dbReference type="SMART" id="SM00382">
    <property type="entry name" value="AAA"/>
    <property type="match status" value="1"/>
</dbReference>
<dbReference type="Pfam" id="PF00664">
    <property type="entry name" value="ABC_membrane"/>
    <property type="match status" value="1"/>
</dbReference>
<dbReference type="Gene3D" id="3.40.50.300">
    <property type="entry name" value="P-loop containing nucleotide triphosphate hydrolases"/>
    <property type="match status" value="1"/>
</dbReference>